<dbReference type="SUPFAM" id="SSF52833">
    <property type="entry name" value="Thioredoxin-like"/>
    <property type="match status" value="1"/>
</dbReference>
<dbReference type="Gene3D" id="3.40.30.10">
    <property type="entry name" value="Glutaredoxin"/>
    <property type="match status" value="1"/>
</dbReference>
<keyword evidence="3" id="KW-1185">Reference proteome</keyword>
<dbReference type="GO" id="GO:0005975">
    <property type="term" value="P:carbohydrate metabolic process"/>
    <property type="evidence" value="ECO:0007669"/>
    <property type="project" value="InterPro"/>
</dbReference>
<name>A0A0L8AJH7_9BACT</name>
<evidence type="ECO:0000313" key="3">
    <source>
        <dbReference type="Proteomes" id="UP000036908"/>
    </source>
</evidence>
<dbReference type="SUPFAM" id="SSF48208">
    <property type="entry name" value="Six-hairpin glycosidases"/>
    <property type="match status" value="1"/>
</dbReference>
<dbReference type="RefSeq" id="WP_053224165.1">
    <property type="nucleotide sequence ID" value="NZ_JSVA01000014.1"/>
</dbReference>
<protein>
    <submittedName>
        <fullName evidence="2">Thioredoxin</fullName>
    </submittedName>
</protein>
<dbReference type="Proteomes" id="UP000036908">
    <property type="component" value="Unassembled WGS sequence"/>
</dbReference>
<dbReference type="PIRSF" id="PIRSF006402">
    <property type="entry name" value="UCP006402_thioredoxin"/>
    <property type="match status" value="1"/>
</dbReference>
<dbReference type="OrthoDB" id="9762614at2"/>
<proteinExistence type="predicted"/>
<dbReference type="PANTHER" id="PTHR42899:SF1">
    <property type="entry name" value="SPERMATOGENESIS-ASSOCIATED PROTEIN 20"/>
    <property type="match status" value="1"/>
</dbReference>
<dbReference type="Pfam" id="PF03190">
    <property type="entry name" value="Thioredox_DsbH"/>
    <property type="match status" value="1"/>
</dbReference>
<organism evidence="2 3">
    <name type="scientific">Roseivirga seohaensis subsp. aquiponti</name>
    <dbReference type="NCBI Taxonomy" id="1566026"/>
    <lineage>
        <taxon>Bacteria</taxon>
        <taxon>Pseudomonadati</taxon>
        <taxon>Bacteroidota</taxon>
        <taxon>Cytophagia</taxon>
        <taxon>Cytophagales</taxon>
        <taxon>Roseivirgaceae</taxon>
        <taxon>Roseivirga</taxon>
    </lineage>
</organism>
<dbReference type="PANTHER" id="PTHR42899">
    <property type="entry name" value="SPERMATOGENESIS-ASSOCIATED PROTEIN 20"/>
    <property type="match status" value="1"/>
</dbReference>
<dbReference type="InterPro" id="IPR008928">
    <property type="entry name" value="6-hairpin_glycosidase_sf"/>
</dbReference>
<dbReference type="Gene3D" id="1.50.10.10">
    <property type="match status" value="2"/>
</dbReference>
<reference evidence="3" key="1">
    <citation type="submission" date="2014-11" db="EMBL/GenBank/DDBJ databases">
        <title>Genome sequencing of Roseivirga sp. D-25.</title>
        <authorList>
            <person name="Selvaratnam C."/>
            <person name="Thevarajoo S."/>
            <person name="Goh K.M."/>
            <person name="Eee R."/>
            <person name="Chan K.-G."/>
            <person name="Chong C.S."/>
        </authorList>
    </citation>
    <scope>NUCLEOTIDE SEQUENCE [LARGE SCALE GENOMIC DNA]</scope>
    <source>
        <strain evidence="3">D-25</strain>
    </source>
</reference>
<dbReference type="EMBL" id="JSVA01000014">
    <property type="protein sequence ID" value="KOF02330.1"/>
    <property type="molecule type" value="Genomic_DNA"/>
</dbReference>
<dbReference type="PATRIC" id="fig|1566026.4.peg.893"/>
<dbReference type="CDD" id="cd02955">
    <property type="entry name" value="SSP411"/>
    <property type="match status" value="1"/>
</dbReference>
<evidence type="ECO:0000313" key="2">
    <source>
        <dbReference type="EMBL" id="KOF02330.1"/>
    </source>
</evidence>
<dbReference type="InterPro" id="IPR012341">
    <property type="entry name" value="6hp_glycosidase-like_sf"/>
</dbReference>
<comment type="caution">
    <text evidence="2">The sequence shown here is derived from an EMBL/GenBank/DDBJ whole genome shotgun (WGS) entry which is preliminary data.</text>
</comment>
<sequence>MPHQANRLIHSSSPYLLQHAYNPVDWFPWGEEALEKAMKEDKPIIVSIGYSACHWCHVMERESFENEKIAEIMNTHFVCIKVDREERPDVDQVYMDAVHAMGLQGGWPLNAILLPDQRPFYGGTYFPAQGWANLLLQIAKVFKEQRAELEKSAEGFMNSLSVSDIQKYGLNSIGADFSKADSSQMFNILSQNFDKEKGGMNKAPKFPMPVIYSFLLREFEANKNEAALAHVKLTLNKMAFGGLYDQIGGGFTRYSTDADWFAPHFEKMLYDNGQLVSLYSEAFQATKDPLYKEIVFQTIEWLQREMTTEEGGFYSALDADSEGEEGKFYCWTASEFREVLGPDAELMIAYYNLTEKGNWEPQKNIPHRTHSDSGFAKANDLSLEELQDLVKAANLKLLKQRETKVCPGLDDKILSGWNGLMLKGLVDAYSSFQAPEFLQMAIKNAEFIYAKMKNGNGLFRNYKTGKASINAYLEDYAAVISAFSALYQVTFNEKWLNEAVQLTEYTIAHFYDEKERFFFFTNDESEKLIARKKEIFDNVIPGSNSLMAQNLYALGLITSNQIYTKMAIEMLGRVKKMVMVEPQYLTNWACLATQMVTPTAEIVMVGNDIQTQAFSFFDQFMPNKVLVGAENEGTSKLELLANRGRLNDQTTFYVCFNKACQLPVNSAGDAINLIQDRK</sequence>
<dbReference type="InterPro" id="IPR004879">
    <property type="entry name" value="Ssp411-like_TRX"/>
</dbReference>
<evidence type="ECO:0000259" key="1">
    <source>
        <dbReference type="Pfam" id="PF03190"/>
    </source>
</evidence>
<accession>A0A0L8AJH7</accession>
<dbReference type="InterPro" id="IPR024705">
    <property type="entry name" value="Ssp411"/>
</dbReference>
<dbReference type="AlphaFoldDB" id="A0A0L8AJH7"/>
<feature type="domain" description="Spermatogenesis-associated protein 20-like TRX" evidence="1">
    <location>
        <begin position="6"/>
        <end position="160"/>
    </location>
</feature>
<dbReference type="InterPro" id="IPR036249">
    <property type="entry name" value="Thioredoxin-like_sf"/>
</dbReference>
<gene>
    <name evidence="2" type="ORF">OB69_12980</name>
</gene>